<dbReference type="Proteomes" id="UP001597534">
    <property type="component" value="Unassembled WGS sequence"/>
</dbReference>
<evidence type="ECO:0000259" key="2">
    <source>
        <dbReference type="Pfam" id="PF13186"/>
    </source>
</evidence>
<evidence type="ECO:0000313" key="4">
    <source>
        <dbReference type="Proteomes" id="UP001597534"/>
    </source>
</evidence>
<evidence type="ECO:0000313" key="3">
    <source>
        <dbReference type="EMBL" id="MFD2892010.1"/>
    </source>
</evidence>
<accession>A0ABW5YLW8</accession>
<proteinExistence type="predicted"/>
<comment type="caution">
    <text evidence="3">The sequence shown here is derived from an EMBL/GenBank/DDBJ whole genome shotgun (WGS) entry which is preliminary data.</text>
</comment>
<dbReference type="InterPro" id="IPR023885">
    <property type="entry name" value="4Fe4S-binding_SPASM_dom"/>
</dbReference>
<evidence type="ECO:0000256" key="1">
    <source>
        <dbReference type="ARBA" id="ARBA00001966"/>
    </source>
</evidence>
<dbReference type="InterPro" id="IPR013785">
    <property type="entry name" value="Aldolase_TIM"/>
</dbReference>
<keyword evidence="4" id="KW-1185">Reference proteome</keyword>
<feature type="domain" description="4Fe4S-binding SPASM" evidence="2">
    <location>
        <begin position="246"/>
        <end position="303"/>
    </location>
</feature>
<dbReference type="Pfam" id="PF13186">
    <property type="entry name" value="SPASM"/>
    <property type="match status" value="1"/>
</dbReference>
<reference evidence="4" key="1">
    <citation type="journal article" date="2019" name="Int. J. Syst. Evol. Microbiol.">
        <title>The Global Catalogue of Microorganisms (GCM) 10K type strain sequencing project: providing services to taxonomists for standard genome sequencing and annotation.</title>
        <authorList>
            <consortium name="The Broad Institute Genomics Platform"/>
            <consortium name="The Broad Institute Genome Sequencing Center for Infectious Disease"/>
            <person name="Wu L."/>
            <person name="Ma J."/>
        </authorList>
    </citation>
    <scope>NUCLEOTIDE SEQUENCE [LARGE SCALE GENOMIC DNA]</scope>
    <source>
        <strain evidence="4">KCTC 22671</strain>
    </source>
</reference>
<dbReference type="PANTHER" id="PTHR43273:SF3">
    <property type="entry name" value="ANAEROBIC SULFATASE-MATURATING ENZYME HOMOLOG ASLB-RELATED"/>
    <property type="match status" value="1"/>
</dbReference>
<dbReference type="NCBIfam" id="TIGR04193">
    <property type="entry name" value="SPASM_w_grasp"/>
    <property type="match status" value="1"/>
</dbReference>
<dbReference type="PANTHER" id="PTHR43273">
    <property type="entry name" value="ANAEROBIC SULFATASE-MATURATING ENZYME HOMOLOG ASLB-RELATED"/>
    <property type="match status" value="1"/>
</dbReference>
<dbReference type="InterPro" id="IPR058240">
    <property type="entry name" value="rSAM_sf"/>
</dbReference>
<name>A0ABW5YLW8_9FLAO</name>
<sequence>MEKSNFVLFTDCIPVKGYNRSIIADTQNNTYFFIPNGLYEILEKYNGKTILDIKKAYNYEYDEIIDEYFNFLMDNKLAFYTLNPNLFPKISLEWSSPCEITNCLIDFDESHYDLVNIFNQLEILKCSYLQIRFYSEVDFNYIKEIVQELNRMNSRIVSIDFILPYLENNELDNLNSFIKEHNRIHSIIFYNAPKDQNNPSLNVGMGYLMFVKRNVLNEKNCGVINFEYFYSNIKLHSESQHHNTCLNRKLAIDKNGYIKNCPSMPQSFGNIKDTTLVEALNHPDFKKYWNVTKDMIEVCKDCEFRHICTDCRAYTERSNFKGEIDLSKPLKCGYNPYTNEWAEWSTNPLKQKAIEYYGMQELIQKDA</sequence>
<organism evidence="3 4">
    <name type="scientific">Flavobacterium chuncheonense</name>
    <dbReference type="NCBI Taxonomy" id="2026653"/>
    <lineage>
        <taxon>Bacteria</taxon>
        <taxon>Pseudomonadati</taxon>
        <taxon>Bacteroidota</taxon>
        <taxon>Flavobacteriia</taxon>
        <taxon>Flavobacteriales</taxon>
        <taxon>Flavobacteriaceae</taxon>
        <taxon>Flavobacterium</taxon>
    </lineage>
</organism>
<dbReference type="InterPro" id="IPR023867">
    <property type="entry name" value="Sulphatase_maturase_rSAM"/>
</dbReference>
<gene>
    <name evidence="3" type="primary">gwsS</name>
    <name evidence="3" type="ORF">ACFS5J_08310</name>
</gene>
<comment type="cofactor">
    <cofactor evidence="1">
        <name>[4Fe-4S] cluster</name>
        <dbReference type="ChEBI" id="CHEBI:49883"/>
    </cofactor>
</comment>
<dbReference type="RefSeq" id="WP_379811631.1">
    <property type="nucleotide sequence ID" value="NZ_JBHUPC010000013.1"/>
</dbReference>
<dbReference type="Gene3D" id="3.20.20.70">
    <property type="entry name" value="Aldolase class I"/>
    <property type="match status" value="1"/>
</dbReference>
<dbReference type="InterPro" id="IPR026497">
    <property type="entry name" value="GRASP-with-SPASM"/>
</dbReference>
<dbReference type="NCBIfam" id="TIGR04085">
    <property type="entry name" value="rSAM_more_4Fe4S"/>
    <property type="match status" value="1"/>
</dbReference>
<protein>
    <submittedName>
        <fullName evidence="3">Grasp-with-spasm system SPASM domain peptide maturase</fullName>
    </submittedName>
</protein>
<dbReference type="EMBL" id="JBHUPC010000013">
    <property type="protein sequence ID" value="MFD2892010.1"/>
    <property type="molecule type" value="Genomic_DNA"/>
</dbReference>
<dbReference type="SUPFAM" id="SSF102114">
    <property type="entry name" value="Radical SAM enzymes"/>
    <property type="match status" value="1"/>
</dbReference>